<dbReference type="CDD" id="cd02966">
    <property type="entry name" value="TlpA_like_family"/>
    <property type="match status" value="1"/>
</dbReference>
<dbReference type="AlphaFoldDB" id="A0A3E1NTG4"/>
<gene>
    <name evidence="2" type="ORF">DXN04_30710</name>
</gene>
<protein>
    <submittedName>
        <fullName evidence="2">TlpA family protein disulfide reductase</fullName>
    </submittedName>
</protein>
<dbReference type="PANTHER" id="PTHR42852:SF13">
    <property type="entry name" value="PROTEIN DIPZ"/>
    <property type="match status" value="1"/>
</dbReference>
<dbReference type="InterPro" id="IPR013766">
    <property type="entry name" value="Thioredoxin_domain"/>
</dbReference>
<dbReference type="Proteomes" id="UP000261174">
    <property type="component" value="Unassembled WGS sequence"/>
</dbReference>
<dbReference type="GO" id="GO:0016209">
    <property type="term" value="F:antioxidant activity"/>
    <property type="evidence" value="ECO:0007669"/>
    <property type="project" value="InterPro"/>
</dbReference>
<dbReference type="InterPro" id="IPR050553">
    <property type="entry name" value="Thioredoxin_ResA/DsbE_sf"/>
</dbReference>
<feature type="domain" description="Thioredoxin" evidence="1">
    <location>
        <begin position="238"/>
        <end position="374"/>
    </location>
</feature>
<dbReference type="SUPFAM" id="SSF52833">
    <property type="entry name" value="Thioredoxin-like"/>
    <property type="match status" value="1"/>
</dbReference>
<keyword evidence="3" id="KW-1185">Reference proteome</keyword>
<reference evidence="2 3" key="1">
    <citation type="submission" date="2018-08" db="EMBL/GenBank/DDBJ databases">
        <title>Chitinophaga sp. K20C18050901, a novel bacterium isolated from forest soil.</title>
        <authorList>
            <person name="Wang C."/>
        </authorList>
    </citation>
    <scope>NUCLEOTIDE SEQUENCE [LARGE SCALE GENOMIC DNA]</scope>
    <source>
        <strain evidence="2 3">K20C18050901</strain>
    </source>
</reference>
<evidence type="ECO:0000313" key="3">
    <source>
        <dbReference type="Proteomes" id="UP000261174"/>
    </source>
</evidence>
<proteinExistence type="predicted"/>
<sequence>MTHRYFFLIIGLIIPLETYSQKTFSVNIQVNNTIQKDSLSFFVDDGQRPVTFHSVNNEVRLTGELATEATTLTIRYKQAATILLISDKPASISLYYKDNDLNYAKLSNTLYVFDTIYNKYYREIYRYRLPELHDYLNFWKGKDNDAYRNDSLFNINKQLLKNLCLKALPILKKYPDKYYSFWFFCNQVIMPSLNILIQHTAYVRTLYNFLRNDLDKRFLKTEKGQMIADQLQGILHPAILMHPAPVFAVKDIYGNNIQLNPTGKYLLLNFWASWCGPCIVEMPFYQALQQTFPANKLDIVGVNMDRNMSDCAKIISDKDMNWIQVFDQGRKISNSYGIKALPTTVVVDDKGIIIYRKEGIDTSNLRALLNSKLL</sequence>
<dbReference type="InterPro" id="IPR000866">
    <property type="entry name" value="AhpC/TSA"/>
</dbReference>
<evidence type="ECO:0000259" key="1">
    <source>
        <dbReference type="PROSITE" id="PS51352"/>
    </source>
</evidence>
<dbReference type="GO" id="GO:0016491">
    <property type="term" value="F:oxidoreductase activity"/>
    <property type="evidence" value="ECO:0007669"/>
    <property type="project" value="InterPro"/>
</dbReference>
<dbReference type="EMBL" id="QTJV01000016">
    <property type="protein sequence ID" value="RFM31212.1"/>
    <property type="molecule type" value="Genomic_DNA"/>
</dbReference>
<dbReference type="PROSITE" id="PS51352">
    <property type="entry name" value="THIOREDOXIN_2"/>
    <property type="match status" value="1"/>
</dbReference>
<dbReference type="Pfam" id="PF00578">
    <property type="entry name" value="AhpC-TSA"/>
    <property type="match status" value="1"/>
</dbReference>
<name>A0A3E1NTG4_9BACT</name>
<comment type="caution">
    <text evidence="2">The sequence shown here is derived from an EMBL/GenBank/DDBJ whole genome shotgun (WGS) entry which is preliminary data.</text>
</comment>
<dbReference type="PANTHER" id="PTHR42852">
    <property type="entry name" value="THIOL:DISULFIDE INTERCHANGE PROTEIN DSBE"/>
    <property type="match status" value="1"/>
</dbReference>
<dbReference type="InterPro" id="IPR036249">
    <property type="entry name" value="Thioredoxin-like_sf"/>
</dbReference>
<accession>A0A3E1NTG4</accession>
<dbReference type="Gene3D" id="3.40.30.10">
    <property type="entry name" value="Glutaredoxin"/>
    <property type="match status" value="1"/>
</dbReference>
<evidence type="ECO:0000313" key="2">
    <source>
        <dbReference type="EMBL" id="RFM31212.1"/>
    </source>
</evidence>
<organism evidence="2 3">
    <name type="scientific">Chitinophaga silvisoli</name>
    <dbReference type="NCBI Taxonomy" id="2291814"/>
    <lineage>
        <taxon>Bacteria</taxon>
        <taxon>Pseudomonadati</taxon>
        <taxon>Bacteroidota</taxon>
        <taxon>Chitinophagia</taxon>
        <taxon>Chitinophagales</taxon>
        <taxon>Chitinophagaceae</taxon>
        <taxon>Chitinophaga</taxon>
    </lineage>
</organism>